<organism evidence="4 5">
    <name type="scientific">Pseudonocardia tropica</name>
    <dbReference type="NCBI Taxonomy" id="681289"/>
    <lineage>
        <taxon>Bacteria</taxon>
        <taxon>Bacillati</taxon>
        <taxon>Actinomycetota</taxon>
        <taxon>Actinomycetes</taxon>
        <taxon>Pseudonocardiales</taxon>
        <taxon>Pseudonocardiaceae</taxon>
        <taxon>Pseudonocardia</taxon>
    </lineage>
</organism>
<evidence type="ECO:0000256" key="1">
    <source>
        <dbReference type="SAM" id="MobiDB-lite"/>
    </source>
</evidence>
<feature type="transmembrane region" description="Helical" evidence="2">
    <location>
        <begin position="156"/>
        <end position="178"/>
    </location>
</feature>
<name>A0ABV1JQG7_9PSEU</name>
<keyword evidence="2" id="KW-1133">Transmembrane helix</keyword>
<sequence length="192" mass="19458">MPSLAVPLLATLALLAPTSAAGAAGAAGGTTGMGQSSAASRSSAAPNPAATASCVPDPRRSEDAFTGTVASTSTDGRVAQVRTDDGRDVQVVGSPTPRPNTATSVDRSYATGTRYEFHPLNPASPYEDDLCTATHEVAAAFAAPPGPPATTVSTGAFVTALVALGVVALVGTVAAFLVPSRRRRNRRRRRRT</sequence>
<feature type="signal peptide" evidence="3">
    <location>
        <begin position="1"/>
        <end position="23"/>
    </location>
</feature>
<evidence type="ECO:0008006" key="6">
    <source>
        <dbReference type="Google" id="ProtNLM"/>
    </source>
</evidence>
<dbReference type="RefSeq" id="WP_345647302.1">
    <property type="nucleotide sequence ID" value="NZ_BAABLY010000049.1"/>
</dbReference>
<keyword evidence="5" id="KW-1185">Reference proteome</keyword>
<accession>A0ABV1JQG7</accession>
<dbReference type="Proteomes" id="UP001464923">
    <property type="component" value="Unassembled WGS sequence"/>
</dbReference>
<keyword evidence="2" id="KW-0812">Transmembrane</keyword>
<evidence type="ECO:0000313" key="4">
    <source>
        <dbReference type="EMBL" id="MEQ3537946.1"/>
    </source>
</evidence>
<evidence type="ECO:0000313" key="5">
    <source>
        <dbReference type="Proteomes" id="UP001464923"/>
    </source>
</evidence>
<feature type="region of interest" description="Disordered" evidence="1">
    <location>
        <begin position="20"/>
        <end position="75"/>
    </location>
</feature>
<protein>
    <recommendedName>
        <fullName evidence="6">Gram-positive cocci surface proteins LPxTG domain-containing protein</fullName>
    </recommendedName>
</protein>
<evidence type="ECO:0000256" key="3">
    <source>
        <dbReference type="SAM" id="SignalP"/>
    </source>
</evidence>
<keyword evidence="2" id="KW-0472">Membrane</keyword>
<dbReference type="EMBL" id="JBEDNP010000002">
    <property type="protein sequence ID" value="MEQ3537946.1"/>
    <property type="molecule type" value="Genomic_DNA"/>
</dbReference>
<proteinExistence type="predicted"/>
<feature type="compositionally biased region" description="Low complexity" evidence="1">
    <location>
        <begin position="33"/>
        <end position="53"/>
    </location>
</feature>
<reference evidence="4 5" key="1">
    <citation type="submission" date="2024-03" db="EMBL/GenBank/DDBJ databases">
        <title>Draft genome sequence of Pseudonocardia tropica JCM 19149.</title>
        <authorList>
            <person name="Butdee W."/>
            <person name="Duangmal K."/>
        </authorList>
    </citation>
    <scope>NUCLEOTIDE SEQUENCE [LARGE SCALE GENOMIC DNA]</scope>
    <source>
        <strain evidence="4 5">JCM 19149</strain>
    </source>
</reference>
<comment type="caution">
    <text evidence="4">The sequence shown here is derived from an EMBL/GenBank/DDBJ whole genome shotgun (WGS) entry which is preliminary data.</text>
</comment>
<evidence type="ECO:0000256" key="2">
    <source>
        <dbReference type="SAM" id="Phobius"/>
    </source>
</evidence>
<keyword evidence="3" id="KW-0732">Signal</keyword>
<feature type="chain" id="PRO_5047064817" description="Gram-positive cocci surface proteins LPxTG domain-containing protein" evidence="3">
    <location>
        <begin position="24"/>
        <end position="192"/>
    </location>
</feature>
<gene>
    <name evidence="4" type="ORF">WHI96_03885</name>
</gene>